<evidence type="ECO:0000256" key="1">
    <source>
        <dbReference type="SAM" id="MobiDB-lite"/>
    </source>
</evidence>
<dbReference type="PROSITE" id="PS00087">
    <property type="entry name" value="SOD_CU_ZN_1"/>
    <property type="match status" value="1"/>
</dbReference>
<sequence>MKARNGLALALALTAGMAQAASQEVTINKVGLDGKQESIGTVVISETDDGLLFTPNLKSLPAGLHGFHVHENPSCATADKDGKPTPAAAAGSHYDPASTGEHLGPYGEGHLGDLPGLYVNAQGVADYPVLAPRIKTLAEIEGRALMVHAGGDNNSDQPEKLGGGGARVACGLISE</sequence>
<dbReference type="PANTHER" id="PTHR10003">
    <property type="entry name" value="SUPEROXIDE DISMUTASE CU-ZN -RELATED"/>
    <property type="match status" value="1"/>
</dbReference>
<evidence type="ECO:0000259" key="2">
    <source>
        <dbReference type="Pfam" id="PF00080"/>
    </source>
</evidence>
<dbReference type="InterPro" id="IPR024134">
    <property type="entry name" value="SOD_Cu/Zn_/chaperone"/>
</dbReference>
<feature type="domain" description="Superoxide dismutase copper/zinc binding" evidence="2">
    <location>
        <begin position="40"/>
        <end position="173"/>
    </location>
</feature>
<dbReference type="EMBL" id="LAZR01000010">
    <property type="protein sequence ID" value="KKO08138.1"/>
    <property type="molecule type" value="Genomic_DNA"/>
</dbReference>
<dbReference type="InterPro" id="IPR001424">
    <property type="entry name" value="SOD_Cu_Zn_dom"/>
</dbReference>
<dbReference type="InterPro" id="IPR036423">
    <property type="entry name" value="SOD-like_Cu/Zn_dom_sf"/>
</dbReference>
<dbReference type="Gene3D" id="2.60.40.200">
    <property type="entry name" value="Superoxide dismutase, copper/zinc binding domain"/>
    <property type="match status" value="1"/>
</dbReference>
<dbReference type="SUPFAM" id="SSF49329">
    <property type="entry name" value="Cu,Zn superoxide dismutase-like"/>
    <property type="match status" value="1"/>
</dbReference>
<dbReference type="InterPro" id="IPR018152">
    <property type="entry name" value="SOD_Cu/Zn_BS"/>
</dbReference>
<dbReference type="NCBIfam" id="NF007628">
    <property type="entry name" value="PRK10290.1"/>
    <property type="match status" value="1"/>
</dbReference>
<proteinExistence type="predicted"/>
<dbReference type="Pfam" id="PF00080">
    <property type="entry name" value="Sod_Cu"/>
    <property type="match status" value="1"/>
</dbReference>
<dbReference type="CDD" id="cd00305">
    <property type="entry name" value="Cu-Zn_Superoxide_Dismutase"/>
    <property type="match status" value="1"/>
</dbReference>
<dbReference type="AlphaFoldDB" id="A0A0F9W778"/>
<evidence type="ECO:0000313" key="3">
    <source>
        <dbReference type="EMBL" id="KKO08138.1"/>
    </source>
</evidence>
<feature type="region of interest" description="Disordered" evidence="1">
    <location>
        <begin position="75"/>
        <end position="100"/>
    </location>
</feature>
<comment type="caution">
    <text evidence="3">The sequence shown here is derived from an EMBL/GenBank/DDBJ whole genome shotgun (WGS) entry which is preliminary data.</text>
</comment>
<dbReference type="GO" id="GO:0005507">
    <property type="term" value="F:copper ion binding"/>
    <property type="evidence" value="ECO:0007669"/>
    <property type="project" value="InterPro"/>
</dbReference>
<organism evidence="3">
    <name type="scientific">marine sediment metagenome</name>
    <dbReference type="NCBI Taxonomy" id="412755"/>
    <lineage>
        <taxon>unclassified sequences</taxon>
        <taxon>metagenomes</taxon>
        <taxon>ecological metagenomes</taxon>
    </lineage>
</organism>
<dbReference type="GO" id="GO:0006801">
    <property type="term" value="P:superoxide metabolic process"/>
    <property type="evidence" value="ECO:0007669"/>
    <property type="project" value="InterPro"/>
</dbReference>
<reference evidence="3" key="1">
    <citation type="journal article" date="2015" name="Nature">
        <title>Complex archaea that bridge the gap between prokaryotes and eukaryotes.</title>
        <authorList>
            <person name="Spang A."/>
            <person name="Saw J.H."/>
            <person name="Jorgensen S.L."/>
            <person name="Zaremba-Niedzwiedzka K."/>
            <person name="Martijn J."/>
            <person name="Lind A.E."/>
            <person name="van Eijk R."/>
            <person name="Schleper C."/>
            <person name="Guy L."/>
            <person name="Ettema T.J."/>
        </authorList>
    </citation>
    <scope>NUCLEOTIDE SEQUENCE</scope>
</reference>
<name>A0A0F9W778_9ZZZZ</name>
<dbReference type="PROSITE" id="PS00332">
    <property type="entry name" value="SOD_CU_ZN_2"/>
    <property type="match status" value="1"/>
</dbReference>
<protein>
    <recommendedName>
        <fullName evidence="2">Superoxide dismutase copper/zinc binding domain-containing protein</fullName>
    </recommendedName>
</protein>
<accession>A0A0F9W778</accession>
<gene>
    <name evidence="3" type="ORF">LCGC14_0048330</name>
</gene>